<gene>
    <name evidence="7" type="ORF">AMJ87_07175</name>
</gene>
<dbReference type="GO" id="GO:0034386">
    <property type="term" value="F:4-aminobutyrate:2-oxoglutarate transaminase activity"/>
    <property type="evidence" value="ECO:0007669"/>
    <property type="project" value="UniProtKB-EC"/>
</dbReference>
<dbReference type="PIRSF" id="PIRSF000521">
    <property type="entry name" value="Transaminase_4ab_Lys_Orn"/>
    <property type="match status" value="1"/>
</dbReference>
<dbReference type="InterPro" id="IPR005814">
    <property type="entry name" value="Aminotrans_3"/>
</dbReference>
<evidence type="ECO:0000313" key="8">
    <source>
        <dbReference type="Proteomes" id="UP000051096"/>
    </source>
</evidence>
<dbReference type="Proteomes" id="UP000051096">
    <property type="component" value="Unassembled WGS sequence"/>
</dbReference>
<dbReference type="EMBL" id="LJUO01000061">
    <property type="protein sequence ID" value="KPK71476.1"/>
    <property type="molecule type" value="Genomic_DNA"/>
</dbReference>
<dbReference type="PATRIC" id="fig|1703780.3.peg.156"/>
<dbReference type="PANTHER" id="PTHR11986:SF58">
    <property type="entry name" value="LEUCINE_METHIONINE RACEMASE"/>
    <property type="match status" value="1"/>
</dbReference>
<dbReference type="Gene3D" id="3.90.1150.10">
    <property type="entry name" value="Aspartate Aminotransferase, domain 1"/>
    <property type="match status" value="1"/>
</dbReference>
<dbReference type="InterPro" id="IPR015424">
    <property type="entry name" value="PyrdxlP-dep_Trfase"/>
</dbReference>
<comment type="cofactor">
    <cofactor evidence="1">
        <name>pyridoxal 5'-phosphate</name>
        <dbReference type="ChEBI" id="CHEBI:597326"/>
    </cofactor>
</comment>
<dbReference type="PROSITE" id="PS00600">
    <property type="entry name" value="AA_TRANSFER_CLASS_3"/>
    <property type="match status" value="1"/>
</dbReference>
<keyword evidence="3 7" id="KW-0032">Aminotransferase</keyword>
<evidence type="ECO:0000256" key="6">
    <source>
        <dbReference type="RuleBase" id="RU003560"/>
    </source>
</evidence>
<dbReference type="NCBIfam" id="NF004426">
    <property type="entry name" value="PRK05769.1"/>
    <property type="match status" value="1"/>
</dbReference>
<dbReference type="InterPro" id="IPR050103">
    <property type="entry name" value="Class-III_PLP-dep_AT"/>
</dbReference>
<dbReference type="AlphaFoldDB" id="A0A0S8GGL0"/>
<comment type="caution">
    <text evidence="7">The sequence shown here is derived from an EMBL/GenBank/DDBJ whole genome shotgun (WGS) entry which is preliminary data.</text>
</comment>
<dbReference type="Gene3D" id="3.40.640.10">
    <property type="entry name" value="Type I PLP-dependent aspartate aminotransferase-like (Major domain)"/>
    <property type="match status" value="1"/>
</dbReference>
<organism evidence="7 8">
    <name type="scientific">candidate division WOR_3 bacterium SM23_60</name>
    <dbReference type="NCBI Taxonomy" id="1703780"/>
    <lineage>
        <taxon>Bacteria</taxon>
        <taxon>Bacteria division WOR-3</taxon>
    </lineage>
</organism>
<evidence type="ECO:0000256" key="1">
    <source>
        <dbReference type="ARBA" id="ARBA00001933"/>
    </source>
</evidence>
<dbReference type="GO" id="GO:0042802">
    <property type="term" value="F:identical protein binding"/>
    <property type="evidence" value="ECO:0007669"/>
    <property type="project" value="TreeGrafter"/>
</dbReference>
<dbReference type="FunFam" id="3.40.640.10:FF:000013">
    <property type="entry name" value="4-aminobutyrate aminotransferase"/>
    <property type="match status" value="1"/>
</dbReference>
<evidence type="ECO:0000256" key="5">
    <source>
        <dbReference type="ARBA" id="ARBA00022898"/>
    </source>
</evidence>
<dbReference type="PANTHER" id="PTHR11986">
    <property type="entry name" value="AMINOTRANSFERASE CLASS III"/>
    <property type="match status" value="1"/>
</dbReference>
<name>A0A0S8GGL0_UNCW3</name>
<dbReference type="GO" id="GO:0030170">
    <property type="term" value="F:pyridoxal phosphate binding"/>
    <property type="evidence" value="ECO:0007669"/>
    <property type="project" value="InterPro"/>
</dbReference>
<dbReference type="InterPro" id="IPR015421">
    <property type="entry name" value="PyrdxlP-dep_Trfase_major"/>
</dbReference>
<evidence type="ECO:0000256" key="4">
    <source>
        <dbReference type="ARBA" id="ARBA00022679"/>
    </source>
</evidence>
<comment type="similarity">
    <text evidence="2 6">Belongs to the class-III pyridoxal-phosphate-dependent aminotransferase family.</text>
</comment>
<accession>A0A0S8GGL0</accession>
<protein>
    <submittedName>
        <fullName evidence="7">4-aminobutyrate aminotransferase</fullName>
        <ecNumber evidence="7">2.6.1.19</ecNumber>
    </submittedName>
</protein>
<dbReference type="InterPro" id="IPR049704">
    <property type="entry name" value="Aminotrans_3_PPA_site"/>
</dbReference>
<dbReference type="InterPro" id="IPR015422">
    <property type="entry name" value="PyrdxlP-dep_Trfase_small"/>
</dbReference>
<dbReference type="CDD" id="cd00610">
    <property type="entry name" value="OAT_like"/>
    <property type="match status" value="1"/>
</dbReference>
<reference evidence="7 8" key="1">
    <citation type="journal article" date="2015" name="Microbiome">
        <title>Genomic resolution of linkages in carbon, nitrogen, and sulfur cycling among widespread estuary sediment bacteria.</title>
        <authorList>
            <person name="Baker B.J."/>
            <person name="Lazar C.S."/>
            <person name="Teske A.P."/>
            <person name="Dick G.J."/>
        </authorList>
    </citation>
    <scope>NUCLEOTIDE SEQUENCE [LARGE SCALE GENOMIC DNA]</scope>
    <source>
        <strain evidence="7">SM23_60</strain>
    </source>
</reference>
<dbReference type="Pfam" id="PF00202">
    <property type="entry name" value="Aminotran_3"/>
    <property type="match status" value="1"/>
</dbReference>
<evidence type="ECO:0000313" key="7">
    <source>
        <dbReference type="EMBL" id="KPK71476.1"/>
    </source>
</evidence>
<keyword evidence="5 6" id="KW-0663">Pyridoxal phosphate</keyword>
<dbReference type="SUPFAM" id="SSF53383">
    <property type="entry name" value="PLP-dependent transferases"/>
    <property type="match status" value="1"/>
</dbReference>
<keyword evidence="4 7" id="KW-0808">Transferase</keyword>
<evidence type="ECO:0000256" key="2">
    <source>
        <dbReference type="ARBA" id="ARBA00008954"/>
    </source>
</evidence>
<evidence type="ECO:0000256" key="3">
    <source>
        <dbReference type="ARBA" id="ARBA00022576"/>
    </source>
</evidence>
<proteinExistence type="inferred from homology"/>
<dbReference type="EC" id="2.6.1.19" evidence="7"/>
<sequence>MAKKKITKPIIKTKLPGPKAKAVLRRDNKYVSPSCTRPYPLVIDKGSGVWVTDIDGNTFLDFSAGIGVTSTGHAHPEIVDTIKRQAAKFIHMSGTDFYYEVQTKIAEKLAEIVPGAKNKKVFFGNSGAESVECAMKLARYHTRRPRFVAFTGAFHGRTFGALSLTASKSIQKRYFAPLLPSVTHVPYAYCYRCVFNLEYPSCRFACVDYIDDVVFKSVISPEDVSAMFVEPVQGEGGYIVPPKGYLSALRKLCDKYDILLIDDEVQSGMGRTGRMFAIEHFNTKADIYCIAKGVASGMPLGACVARPGIMDWQPGSHASTFGGNPIACAAALKTIELLENELIENAARLGRIALTRLRDLERKYEFVGDVRGKGLMLGIELVADKKSKRPITDRRNAVVYEAFKNGLLLLGAGASTIRLIPALILGENELHVGIDIIEKALKKVFRA</sequence>